<comment type="caution">
    <text evidence="1">The sequence shown here is derived from an EMBL/GenBank/DDBJ whole genome shotgun (WGS) entry which is preliminary data.</text>
</comment>
<keyword evidence="2" id="KW-1185">Reference proteome</keyword>
<sequence length="148" mass="16801">MAANSDTIKLLKCPSRRCRGCQSVDVGQLVNPRGSKTSREHSRGSIIGSTRQLGCHAMMRLLLLKRTRTTHACLYVNNATRCNELTRYMQSMIKNYDSQWGSFAFIYPLLTGFMHGPNHSLREVGDANLKLQSTTRLIEANPREWNRS</sequence>
<accession>A0AAN9MBX8</accession>
<name>A0AAN9MBX8_CANGL</name>
<organism evidence="1 2">
    <name type="scientific">Canavalia gladiata</name>
    <name type="common">Sword bean</name>
    <name type="synonym">Dolichos gladiatus</name>
    <dbReference type="NCBI Taxonomy" id="3824"/>
    <lineage>
        <taxon>Eukaryota</taxon>
        <taxon>Viridiplantae</taxon>
        <taxon>Streptophyta</taxon>
        <taxon>Embryophyta</taxon>
        <taxon>Tracheophyta</taxon>
        <taxon>Spermatophyta</taxon>
        <taxon>Magnoliopsida</taxon>
        <taxon>eudicotyledons</taxon>
        <taxon>Gunneridae</taxon>
        <taxon>Pentapetalae</taxon>
        <taxon>rosids</taxon>
        <taxon>fabids</taxon>
        <taxon>Fabales</taxon>
        <taxon>Fabaceae</taxon>
        <taxon>Papilionoideae</taxon>
        <taxon>50 kb inversion clade</taxon>
        <taxon>NPAAA clade</taxon>
        <taxon>indigoferoid/millettioid clade</taxon>
        <taxon>Phaseoleae</taxon>
        <taxon>Canavalia</taxon>
    </lineage>
</organism>
<dbReference type="EMBL" id="JAYMYQ010000002">
    <property type="protein sequence ID" value="KAK7350019.1"/>
    <property type="molecule type" value="Genomic_DNA"/>
</dbReference>
<evidence type="ECO:0000313" key="1">
    <source>
        <dbReference type="EMBL" id="KAK7350019.1"/>
    </source>
</evidence>
<reference evidence="1 2" key="1">
    <citation type="submission" date="2024-01" db="EMBL/GenBank/DDBJ databases">
        <title>The genomes of 5 underutilized Papilionoideae crops provide insights into root nodulation and disease resistanc.</title>
        <authorList>
            <person name="Jiang F."/>
        </authorList>
    </citation>
    <scope>NUCLEOTIDE SEQUENCE [LARGE SCALE GENOMIC DNA]</scope>
    <source>
        <strain evidence="1">LVBAO_FW01</strain>
        <tissue evidence="1">Leaves</tissue>
    </source>
</reference>
<dbReference type="Proteomes" id="UP001367508">
    <property type="component" value="Unassembled WGS sequence"/>
</dbReference>
<proteinExistence type="predicted"/>
<evidence type="ECO:0000313" key="2">
    <source>
        <dbReference type="Proteomes" id="UP001367508"/>
    </source>
</evidence>
<gene>
    <name evidence="1" type="ORF">VNO77_08039</name>
</gene>
<dbReference type="AlphaFoldDB" id="A0AAN9MBX8"/>
<protein>
    <submittedName>
        <fullName evidence="1">Uncharacterized protein</fullName>
    </submittedName>
</protein>